<proteinExistence type="predicted"/>
<dbReference type="RefSeq" id="WP_208017456.1">
    <property type="nucleotide sequence ID" value="NZ_JAGDQJ010000011.1"/>
</dbReference>
<dbReference type="Proteomes" id="UP000677611">
    <property type="component" value="Unassembled WGS sequence"/>
</dbReference>
<protein>
    <submittedName>
        <fullName evidence="2">GNAT family N-acetyltransferase</fullName>
    </submittedName>
</protein>
<keyword evidence="3" id="KW-1185">Reference proteome</keyword>
<dbReference type="Gene3D" id="3.40.630.30">
    <property type="match status" value="1"/>
</dbReference>
<name>A0ABS3NYA0_9BACI</name>
<dbReference type="SUPFAM" id="SSF55729">
    <property type="entry name" value="Acyl-CoA N-acyltransferases (Nat)"/>
    <property type="match status" value="1"/>
</dbReference>
<dbReference type="CDD" id="cd04301">
    <property type="entry name" value="NAT_SF"/>
    <property type="match status" value="1"/>
</dbReference>
<feature type="domain" description="N-acetyltransferase" evidence="1">
    <location>
        <begin position="25"/>
        <end position="179"/>
    </location>
</feature>
<gene>
    <name evidence="2" type="ORF">J4P90_09615</name>
</gene>
<evidence type="ECO:0000313" key="2">
    <source>
        <dbReference type="EMBL" id="MBO1625502.1"/>
    </source>
</evidence>
<organism evidence="2 3">
    <name type="scientific">Bacillus arachidis</name>
    <dbReference type="NCBI Taxonomy" id="2819290"/>
    <lineage>
        <taxon>Bacteria</taxon>
        <taxon>Bacillati</taxon>
        <taxon>Bacillota</taxon>
        <taxon>Bacilli</taxon>
        <taxon>Bacillales</taxon>
        <taxon>Bacillaceae</taxon>
        <taxon>Bacillus</taxon>
    </lineage>
</organism>
<dbReference type="Pfam" id="PF00583">
    <property type="entry name" value="Acetyltransf_1"/>
    <property type="match status" value="1"/>
</dbReference>
<evidence type="ECO:0000313" key="3">
    <source>
        <dbReference type="Proteomes" id="UP000677611"/>
    </source>
</evidence>
<evidence type="ECO:0000259" key="1">
    <source>
        <dbReference type="PROSITE" id="PS51186"/>
    </source>
</evidence>
<dbReference type="PROSITE" id="PS51186">
    <property type="entry name" value="GNAT"/>
    <property type="match status" value="1"/>
</dbReference>
<dbReference type="InterPro" id="IPR016181">
    <property type="entry name" value="Acyl_CoA_acyltransferase"/>
</dbReference>
<dbReference type="EMBL" id="JAGDQJ010000011">
    <property type="protein sequence ID" value="MBO1625502.1"/>
    <property type="molecule type" value="Genomic_DNA"/>
</dbReference>
<reference evidence="2 3" key="1">
    <citation type="submission" date="2021-03" db="EMBL/GenBank/DDBJ databases">
        <title>Identification of novel Bacillus strains.</title>
        <authorList>
            <person name="Xiao Z."/>
            <person name="Li Y."/>
            <person name="Shen J."/>
        </authorList>
    </citation>
    <scope>NUCLEOTIDE SEQUENCE [LARGE SCALE GENOMIC DNA]</scope>
    <source>
        <strain evidence="2 3">SY8</strain>
    </source>
</reference>
<sequence>MARSSSYGTYYFFTRTVKLVSAMEVTLERAVNFDAESIFAIQIQAFKPLLEKYKDYKTNPANETIDKVITRINNPNGGFYKIVVNNTLAGAICAFWKHTTTQFWISPMFILPNYQGKGVAQKVLVLVEKMFPKAASWEIAAILEEERNCYLYEKMGYIQTGVKKKLNDHTTLVYYKKVVS</sequence>
<accession>A0ABS3NYA0</accession>
<dbReference type="InterPro" id="IPR000182">
    <property type="entry name" value="GNAT_dom"/>
</dbReference>
<comment type="caution">
    <text evidence="2">The sequence shown here is derived from an EMBL/GenBank/DDBJ whole genome shotgun (WGS) entry which is preliminary data.</text>
</comment>